<feature type="domain" description="MIF4G" evidence="1">
    <location>
        <begin position="2"/>
        <end position="127"/>
    </location>
</feature>
<dbReference type="GO" id="GO:0035145">
    <property type="term" value="C:exon-exon junction complex"/>
    <property type="evidence" value="ECO:0007669"/>
    <property type="project" value="TreeGrafter"/>
</dbReference>
<dbReference type="GO" id="GO:0000184">
    <property type="term" value="P:nuclear-transcribed mRNA catabolic process, nonsense-mediated decay"/>
    <property type="evidence" value="ECO:0007669"/>
    <property type="project" value="InterPro"/>
</dbReference>
<evidence type="ECO:0000313" key="4">
    <source>
        <dbReference type="WBParaSite" id="ASIM_0002116001-mRNA-1"/>
    </source>
</evidence>
<evidence type="ECO:0000313" key="3">
    <source>
        <dbReference type="Proteomes" id="UP000267096"/>
    </source>
</evidence>
<accession>A0A0M3KJI6</accession>
<name>A0A0M3KJI6_ANISI</name>
<dbReference type="Pfam" id="PF02854">
    <property type="entry name" value="MIF4G"/>
    <property type="match status" value="1"/>
</dbReference>
<gene>
    <name evidence="2" type="ORF">ASIM_LOCUS20533</name>
</gene>
<dbReference type="Proteomes" id="UP000267096">
    <property type="component" value="Unassembled WGS sequence"/>
</dbReference>
<dbReference type="SUPFAM" id="SSF48371">
    <property type="entry name" value="ARM repeat"/>
    <property type="match status" value="1"/>
</dbReference>
<organism evidence="4">
    <name type="scientific">Anisakis simplex</name>
    <name type="common">Herring worm</name>
    <dbReference type="NCBI Taxonomy" id="6269"/>
    <lineage>
        <taxon>Eukaryota</taxon>
        <taxon>Metazoa</taxon>
        <taxon>Ecdysozoa</taxon>
        <taxon>Nematoda</taxon>
        <taxon>Chromadorea</taxon>
        <taxon>Rhabditida</taxon>
        <taxon>Spirurina</taxon>
        <taxon>Ascaridomorpha</taxon>
        <taxon>Ascaridoidea</taxon>
        <taxon>Anisakidae</taxon>
        <taxon>Anisakis</taxon>
        <taxon>Anisakis simplex complex</taxon>
    </lineage>
</organism>
<dbReference type="InterPro" id="IPR016024">
    <property type="entry name" value="ARM-type_fold"/>
</dbReference>
<sequence>MLEKHRDRLDLLPFYARLVATLEPVMPDLALELSHALIQQFRLTVQNRSRLRVDWKVRCCRFISELVKFGIVPKAEALSCLRMVLFDFRGHNVDMCCAMVDSMGQFLYRSTDSHGKMKILLEVMMKKRSRLKWQSTMLIDNAYYTCIPPENAQSAPSTNPPVHDFIRHMIVALTRFRVDITVRCLRKIDWSDPETA</sequence>
<dbReference type="EMBL" id="UYRR01039882">
    <property type="protein sequence ID" value="VDK77691.1"/>
    <property type="molecule type" value="Genomic_DNA"/>
</dbReference>
<protein>
    <submittedName>
        <fullName evidence="4">Regulator of nonsense transcripts 2 (inferred by orthology to a human protein)</fullName>
    </submittedName>
</protein>
<dbReference type="GO" id="GO:0005737">
    <property type="term" value="C:cytoplasm"/>
    <property type="evidence" value="ECO:0007669"/>
    <property type="project" value="TreeGrafter"/>
</dbReference>
<keyword evidence="3" id="KW-1185">Reference proteome</keyword>
<dbReference type="Gene3D" id="1.25.40.180">
    <property type="match status" value="1"/>
</dbReference>
<evidence type="ECO:0000313" key="2">
    <source>
        <dbReference type="EMBL" id="VDK77691.1"/>
    </source>
</evidence>
<dbReference type="PANTHER" id="PTHR12839">
    <property type="entry name" value="NONSENSE-MEDIATED MRNA DECAY PROTEIN 2 UP-FRAMESHIFT SUPPRESSOR 2"/>
    <property type="match status" value="1"/>
</dbReference>
<dbReference type="WBParaSite" id="ASIM_0002116001-mRNA-1">
    <property type="protein sequence ID" value="ASIM_0002116001-mRNA-1"/>
    <property type="gene ID" value="ASIM_0002116001"/>
</dbReference>
<dbReference type="AlphaFoldDB" id="A0A0M3KJI6"/>
<dbReference type="PANTHER" id="PTHR12839:SF7">
    <property type="entry name" value="REGULATOR OF NONSENSE TRANSCRIPTS 2"/>
    <property type="match status" value="1"/>
</dbReference>
<proteinExistence type="predicted"/>
<dbReference type="OrthoDB" id="27832at2759"/>
<reference evidence="2 3" key="2">
    <citation type="submission" date="2018-11" db="EMBL/GenBank/DDBJ databases">
        <authorList>
            <consortium name="Pathogen Informatics"/>
        </authorList>
    </citation>
    <scope>NUCLEOTIDE SEQUENCE [LARGE SCALE GENOMIC DNA]</scope>
</reference>
<reference evidence="4" key="1">
    <citation type="submission" date="2017-02" db="UniProtKB">
        <authorList>
            <consortium name="WormBaseParasite"/>
        </authorList>
    </citation>
    <scope>IDENTIFICATION</scope>
</reference>
<dbReference type="GO" id="GO:0003723">
    <property type="term" value="F:RNA binding"/>
    <property type="evidence" value="ECO:0007669"/>
    <property type="project" value="InterPro"/>
</dbReference>
<evidence type="ECO:0000259" key="1">
    <source>
        <dbReference type="Pfam" id="PF02854"/>
    </source>
</evidence>
<dbReference type="InterPro" id="IPR039762">
    <property type="entry name" value="Nmd2/UPF2"/>
</dbReference>
<dbReference type="InterPro" id="IPR003890">
    <property type="entry name" value="MIF4G-like_typ-3"/>
</dbReference>